<dbReference type="AlphaFoldDB" id="A0A2W2D8D7"/>
<protein>
    <recommendedName>
        <fullName evidence="6">LPXTG-motif cell wall anchor domain-containing protein</fullName>
    </recommendedName>
</protein>
<dbReference type="OrthoDB" id="3297185at2"/>
<evidence type="ECO:0000256" key="1">
    <source>
        <dbReference type="SAM" id="MobiDB-lite"/>
    </source>
</evidence>
<proteinExistence type="predicted"/>
<keyword evidence="2" id="KW-0472">Membrane</keyword>
<keyword evidence="5" id="KW-1185">Reference proteome</keyword>
<gene>
    <name evidence="4" type="ORF">C1I93_18055</name>
</gene>
<evidence type="ECO:0000313" key="4">
    <source>
        <dbReference type="EMBL" id="PZF93316.1"/>
    </source>
</evidence>
<evidence type="ECO:0000256" key="3">
    <source>
        <dbReference type="SAM" id="SignalP"/>
    </source>
</evidence>
<accession>A0A2W2D8D7</accession>
<comment type="caution">
    <text evidence="4">The sequence shown here is derived from an EMBL/GenBank/DDBJ whole genome shotgun (WGS) entry which is preliminary data.</text>
</comment>
<reference evidence="4 5" key="1">
    <citation type="submission" date="2018-01" db="EMBL/GenBank/DDBJ databases">
        <title>Draft genome sequence of Jishengella endophytica.</title>
        <authorList>
            <person name="Sahin N."/>
            <person name="Ay H."/>
            <person name="Saygin H."/>
        </authorList>
    </citation>
    <scope>NUCLEOTIDE SEQUENCE [LARGE SCALE GENOMIC DNA]</scope>
    <source>
        <strain evidence="4 5">DSM 45430</strain>
    </source>
</reference>
<feature type="signal peptide" evidence="3">
    <location>
        <begin position="1"/>
        <end position="26"/>
    </location>
</feature>
<feature type="compositionally biased region" description="Low complexity" evidence="1">
    <location>
        <begin position="207"/>
        <end position="224"/>
    </location>
</feature>
<feature type="compositionally biased region" description="Acidic residues" evidence="1">
    <location>
        <begin position="189"/>
        <end position="206"/>
    </location>
</feature>
<evidence type="ECO:0000256" key="2">
    <source>
        <dbReference type="SAM" id="Phobius"/>
    </source>
</evidence>
<feature type="region of interest" description="Disordered" evidence="1">
    <location>
        <begin position="164"/>
        <end position="225"/>
    </location>
</feature>
<feature type="region of interest" description="Disordered" evidence="1">
    <location>
        <begin position="267"/>
        <end position="309"/>
    </location>
</feature>
<keyword evidence="2" id="KW-0812">Transmembrane</keyword>
<dbReference type="Proteomes" id="UP000248627">
    <property type="component" value="Unassembled WGS sequence"/>
</dbReference>
<dbReference type="EMBL" id="POTX01000124">
    <property type="protein sequence ID" value="PZF93316.1"/>
    <property type="molecule type" value="Genomic_DNA"/>
</dbReference>
<keyword evidence="3" id="KW-0732">Signal</keyword>
<evidence type="ECO:0008006" key="6">
    <source>
        <dbReference type="Google" id="ProtNLM"/>
    </source>
</evidence>
<sequence length="309" mass="32223">MKRLWRNTLRIGVALACLTGVDVAMAASAHAAPATELSGLPNQFIAGGRVETISAVVSRSDQADCIKVRWSMVLAVQGMRLDQVRVDRIEENGSFPVEIQTDGDVARLTDRQLDPGTLCPGRTVTAQYRMAFAGDVAQGRISLTAEAYDPNLQLLARQSAQRSVVGQGGAAQPSSAPPTALPTDAATVDPDEEPTVDPDEESDLADDAGYAGGAEETPAAGAAGNQVSQTGTGIGLTEAAFLLGGLLLFLGVGLLLRLRQLTREPDPATAAAGAPAAGSPAAAGPFGRWERQPGRRSQWRTVPRDTPHP</sequence>
<feature type="chain" id="PRO_5016121853" description="LPXTG-motif cell wall anchor domain-containing protein" evidence="3">
    <location>
        <begin position="27"/>
        <end position="309"/>
    </location>
</feature>
<name>A0A2W2D8D7_9ACTN</name>
<dbReference type="RefSeq" id="WP_111244470.1">
    <property type="nucleotide sequence ID" value="NZ_POTX01000124.1"/>
</dbReference>
<keyword evidence="2" id="KW-1133">Transmembrane helix</keyword>
<organism evidence="4 5">
    <name type="scientific">Micromonospora endophytica</name>
    <dbReference type="NCBI Taxonomy" id="515350"/>
    <lineage>
        <taxon>Bacteria</taxon>
        <taxon>Bacillati</taxon>
        <taxon>Actinomycetota</taxon>
        <taxon>Actinomycetes</taxon>
        <taxon>Micromonosporales</taxon>
        <taxon>Micromonosporaceae</taxon>
        <taxon>Micromonospora</taxon>
    </lineage>
</organism>
<evidence type="ECO:0000313" key="5">
    <source>
        <dbReference type="Proteomes" id="UP000248627"/>
    </source>
</evidence>
<feature type="compositionally biased region" description="Low complexity" evidence="1">
    <location>
        <begin position="267"/>
        <end position="287"/>
    </location>
</feature>
<feature type="transmembrane region" description="Helical" evidence="2">
    <location>
        <begin position="239"/>
        <end position="256"/>
    </location>
</feature>